<keyword evidence="2" id="KW-1185">Reference proteome</keyword>
<evidence type="ECO:0000313" key="1">
    <source>
        <dbReference type="EMBL" id="AHW61851.1"/>
    </source>
</evidence>
<dbReference type="RefSeq" id="WP_038557833.1">
    <property type="nucleotide sequence ID" value="NZ_FOHT01000007.1"/>
</dbReference>
<proteinExistence type="predicted"/>
<reference evidence="1 2" key="1">
    <citation type="submission" date="2014-03" db="EMBL/GenBank/DDBJ databases">
        <title>Complete genome sequence of a deeply braunched marine Bacteroidia bacterium Draconibacterium orientale type strain FH5T.</title>
        <authorList>
            <person name="Li X."/>
            <person name="Wang X."/>
            <person name="Xie Z."/>
            <person name="Du Z."/>
            <person name="Chen G."/>
        </authorList>
    </citation>
    <scope>NUCLEOTIDE SEQUENCE [LARGE SCALE GENOMIC DNA]</scope>
    <source>
        <strain evidence="1 2">FH5</strain>
    </source>
</reference>
<protein>
    <submittedName>
        <fullName evidence="1">Uncharacterized protein</fullName>
    </submittedName>
</protein>
<gene>
    <name evidence="1" type="ORF">FH5T_09580</name>
</gene>
<organism evidence="1 2">
    <name type="scientific">Draconibacterium orientale</name>
    <dbReference type="NCBI Taxonomy" id="1168034"/>
    <lineage>
        <taxon>Bacteria</taxon>
        <taxon>Pseudomonadati</taxon>
        <taxon>Bacteroidota</taxon>
        <taxon>Bacteroidia</taxon>
        <taxon>Marinilabiliales</taxon>
        <taxon>Prolixibacteraceae</taxon>
        <taxon>Draconibacterium</taxon>
    </lineage>
</organism>
<accession>A0ABM5QEA5</accession>
<name>A0ABM5QEA5_9BACT</name>
<evidence type="ECO:0000313" key="2">
    <source>
        <dbReference type="Proteomes" id="UP000023772"/>
    </source>
</evidence>
<sequence length="143" mass="16999">MTVILLIFARVIAAFLWVTLLLRAEIRETNKKCNCTARKWKKPIRNAKNGREMPSYQPEMQKTSEKCDCTSRKCEKPTRNVKNRREMRHDAVDSKSGTFLPFLSGKFHFWDRFPKEYREIAEKEACEAFLQGKERAFRVFLKF</sequence>
<dbReference type="Proteomes" id="UP000023772">
    <property type="component" value="Chromosome"/>
</dbReference>
<dbReference type="EMBL" id="CP007451">
    <property type="protein sequence ID" value="AHW61851.1"/>
    <property type="molecule type" value="Genomic_DNA"/>
</dbReference>